<dbReference type="EMBL" id="JAUESC010000385">
    <property type="protein sequence ID" value="KAK0579341.1"/>
    <property type="molecule type" value="Genomic_DNA"/>
</dbReference>
<evidence type="ECO:0000313" key="1">
    <source>
        <dbReference type="EMBL" id="KAK0579341.1"/>
    </source>
</evidence>
<name>A0AA39VGY3_ACESA</name>
<dbReference type="Proteomes" id="UP001168877">
    <property type="component" value="Unassembled WGS sequence"/>
</dbReference>
<reference evidence="1" key="2">
    <citation type="submission" date="2023-06" db="EMBL/GenBank/DDBJ databases">
        <authorList>
            <person name="Swenson N.G."/>
            <person name="Wegrzyn J.L."/>
            <person name="Mcevoy S.L."/>
        </authorList>
    </citation>
    <scope>NUCLEOTIDE SEQUENCE</scope>
    <source>
        <strain evidence="1">NS2018</strain>
        <tissue evidence="1">Leaf</tissue>
    </source>
</reference>
<reference evidence="1" key="1">
    <citation type="journal article" date="2022" name="Plant J.">
        <title>Strategies of tolerance reflected in two North American maple genomes.</title>
        <authorList>
            <person name="McEvoy S.L."/>
            <person name="Sezen U.U."/>
            <person name="Trouern-Trend A."/>
            <person name="McMahon S.M."/>
            <person name="Schaberg P.G."/>
            <person name="Yang J."/>
            <person name="Wegrzyn J.L."/>
            <person name="Swenson N.G."/>
        </authorList>
    </citation>
    <scope>NUCLEOTIDE SEQUENCE</scope>
    <source>
        <strain evidence="1">NS2018</strain>
    </source>
</reference>
<sequence length="294" mass="33647">MLSLCPLLSRLSLATRTNSTRILKGRTIPALVNSGIEANRVIGTRTFSVKSDLDGDDGTGGIRSKERNASSFGYHQVSSDFDLSMEDFEVLVEWSYTNKESNAFLGGRHGKLVTVEFNSQILEVPSGILPSSIKELDKEEMYRLHMEDQEVNTPEKLAKVYNTAAETVEEILVSKDFLKNRSPQDKERAEMYSLYKENPEIYTIERLAKDFRFTRGMVHVFLYIAHTVENPPWCKSSTSRGQQSPRIPLARWMKASLARWSDSFNDLIEEVKYDQEVLKRRKEMPSRECSDDEV</sequence>
<dbReference type="PANTHER" id="PTHR35476:SF3">
    <property type="entry name" value="SMALL RIBOSOMAL SUBUNIT PROTEIN MS75"/>
    <property type="match status" value="1"/>
</dbReference>
<proteinExistence type="predicted"/>
<accession>A0AA39VGY3</accession>
<comment type="caution">
    <text evidence="1">The sequence shown here is derived from an EMBL/GenBank/DDBJ whole genome shotgun (WGS) entry which is preliminary data.</text>
</comment>
<dbReference type="AlphaFoldDB" id="A0AA39VGY3"/>
<evidence type="ECO:0000313" key="2">
    <source>
        <dbReference type="Proteomes" id="UP001168877"/>
    </source>
</evidence>
<protein>
    <submittedName>
        <fullName evidence="1">Uncharacterized protein</fullName>
    </submittedName>
</protein>
<organism evidence="1 2">
    <name type="scientific">Acer saccharum</name>
    <name type="common">Sugar maple</name>
    <dbReference type="NCBI Taxonomy" id="4024"/>
    <lineage>
        <taxon>Eukaryota</taxon>
        <taxon>Viridiplantae</taxon>
        <taxon>Streptophyta</taxon>
        <taxon>Embryophyta</taxon>
        <taxon>Tracheophyta</taxon>
        <taxon>Spermatophyta</taxon>
        <taxon>Magnoliopsida</taxon>
        <taxon>eudicotyledons</taxon>
        <taxon>Gunneridae</taxon>
        <taxon>Pentapetalae</taxon>
        <taxon>rosids</taxon>
        <taxon>malvids</taxon>
        <taxon>Sapindales</taxon>
        <taxon>Sapindaceae</taxon>
        <taxon>Hippocastanoideae</taxon>
        <taxon>Acereae</taxon>
        <taxon>Acer</taxon>
    </lineage>
</organism>
<dbReference type="PANTHER" id="PTHR35476">
    <property type="entry name" value="MUCIN-LIKE PROTEIN"/>
    <property type="match status" value="1"/>
</dbReference>
<dbReference type="InterPro" id="IPR052851">
    <property type="entry name" value="GCD1_mitochondrial"/>
</dbReference>
<keyword evidence="2" id="KW-1185">Reference proteome</keyword>
<gene>
    <name evidence="1" type="ORF">LWI29_024853</name>
</gene>